<accession>A0A117NHI9</accession>
<protein>
    <submittedName>
        <fullName evidence="2">Uncharacterized protein</fullName>
    </submittedName>
</protein>
<sequence length="119" mass="13597">MGEVGWPIKPWHENVSSPTQLTRMSFSPKPLVRNKKHETYRPTPFTRQIHYKKSNDSSPKKTTYPLRARMEGSTIMGTPAVTVVAALIEAVYWTSFLSVGMHLIYSRTGTRTVFAIQRE</sequence>
<geneLocation type="mitochondrion" evidence="2"/>
<gene>
    <name evidence="2" type="ORF">ABT39_MTgene4473</name>
</gene>
<organism evidence="2">
    <name type="scientific">Picea glauca</name>
    <name type="common">White spruce</name>
    <name type="synonym">Pinus glauca</name>
    <dbReference type="NCBI Taxonomy" id="3330"/>
    <lineage>
        <taxon>Eukaryota</taxon>
        <taxon>Viridiplantae</taxon>
        <taxon>Streptophyta</taxon>
        <taxon>Embryophyta</taxon>
        <taxon>Tracheophyta</taxon>
        <taxon>Spermatophyta</taxon>
        <taxon>Pinopsida</taxon>
        <taxon>Pinidae</taxon>
        <taxon>Conifers I</taxon>
        <taxon>Pinales</taxon>
        <taxon>Pinaceae</taxon>
        <taxon>Picea</taxon>
    </lineage>
</organism>
<feature type="region of interest" description="Disordered" evidence="1">
    <location>
        <begin position="19"/>
        <end position="39"/>
    </location>
</feature>
<keyword evidence="2" id="KW-0496">Mitochondrion</keyword>
<evidence type="ECO:0000256" key="1">
    <source>
        <dbReference type="SAM" id="MobiDB-lite"/>
    </source>
</evidence>
<comment type="caution">
    <text evidence="2">The sequence shown here is derived from an EMBL/GenBank/DDBJ whole genome shotgun (WGS) entry which is preliminary data.</text>
</comment>
<dbReference type="EMBL" id="LKAM01000005">
    <property type="protein sequence ID" value="KUM48458.1"/>
    <property type="molecule type" value="Genomic_DNA"/>
</dbReference>
<reference evidence="2" key="1">
    <citation type="journal article" date="2015" name="Genome Biol. Evol.">
        <title>Organellar Genomes of White Spruce (Picea glauca): Assembly and Annotation.</title>
        <authorList>
            <person name="Jackman S.D."/>
            <person name="Warren R.L."/>
            <person name="Gibb E.A."/>
            <person name="Vandervalk B.P."/>
            <person name="Mohamadi H."/>
            <person name="Chu J."/>
            <person name="Raymond A."/>
            <person name="Pleasance S."/>
            <person name="Coope R."/>
            <person name="Wildung M.R."/>
            <person name="Ritland C.E."/>
            <person name="Bousquet J."/>
            <person name="Jones S.J."/>
            <person name="Bohlmann J."/>
            <person name="Birol I."/>
        </authorList>
    </citation>
    <scope>NUCLEOTIDE SEQUENCE [LARGE SCALE GENOMIC DNA]</scope>
    <source>
        <tissue evidence="2">Flushing bud</tissue>
    </source>
</reference>
<dbReference type="AlphaFoldDB" id="A0A117NHI9"/>
<name>A0A117NHI9_PICGL</name>
<proteinExistence type="predicted"/>
<evidence type="ECO:0000313" key="2">
    <source>
        <dbReference type="EMBL" id="KUM48458.1"/>
    </source>
</evidence>